<evidence type="ECO:0000313" key="2">
    <source>
        <dbReference type="Proteomes" id="UP001283361"/>
    </source>
</evidence>
<reference evidence="1" key="1">
    <citation type="journal article" date="2023" name="G3 (Bethesda)">
        <title>A reference genome for the long-term kleptoplast-retaining sea slug Elysia crispata morphotype clarki.</title>
        <authorList>
            <person name="Eastman K.E."/>
            <person name="Pendleton A.L."/>
            <person name="Shaikh M.A."/>
            <person name="Suttiyut T."/>
            <person name="Ogas R."/>
            <person name="Tomko P."/>
            <person name="Gavelis G."/>
            <person name="Widhalm J.R."/>
            <person name="Wisecaver J.H."/>
        </authorList>
    </citation>
    <scope>NUCLEOTIDE SEQUENCE</scope>
    <source>
        <strain evidence="1">ECLA1</strain>
    </source>
</reference>
<proteinExistence type="predicted"/>
<dbReference type="EMBL" id="JAWDGP010003218">
    <property type="protein sequence ID" value="KAK3776353.1"/>
    <property type="molecule type" value="Genomic_DNA"/>
</dbReference>
<dbReference type="AlphaFoldDB" id="A0AAE1DNX1"/>
<accession>A0AAE1DNX1</accession>
<organism evidence="1 2">
    <name type="scientific">Elysia crispata</name>
    <name type="common">lettuce slug</name>
    <dbReference type="NCBI Taxonomy" id="231223"/>
    <lineage>
        <taxon>Eukaryota</taxon>
        <taxon>Metazoa</taxon>
        <taxon>Spiralia</taxon>
        <taxon>Lophotrochozoa</taxon>
        <taxon>Mollusca</taxon>
        <taxon>Gastropoda</taxon>
        <taxon>Heterobranchia</taxon>
        <taxon>Euthyneura</taxon>
        <taxon>Panpulmonata</taxon>
        <taxon>Sacoglossa</taxon>
        <taxon>Placobranchoidea</taxon>
        <taxon>Plakobranchidae</taxon>
        <taxon>Elysia</taxon>
    </lineage>
</organism>
<name>A0AAE1DNX1_9GAST</name>
<dbReference type="Proteomes" id="UP001283361">
    <property type="component" value="Unassembled WGS sequence"/>
</dbReference>
<protein>
    <submittedName>
        <fullName evidence="1">Uncharacterized protein</fullName>
    </submittedName>
</protein>
<sequence length="76" mass="8481">MHTTDLWKRALSTHIGAGLSMPLRELEVPGSVNPTADTRNCSSSYLVIPDQLRSSSHCRLLVERCITPDHRLLPQT</sequence>
<evidence type="ECO:0000313" key="1">
    <source>
        <dbReference type="EMBL" id="KAK3776353.1"/>
    </source>
</evidence>
<keyword evidence="2" id="KW-1185">Reference proteome</keyword>
<comment type="caution">
    <text evidence="1">The sequence shown here is derived from an EMBL/GenBank/DDBJ whole genome shotgun (WGS) entry which is preliminary data.</text>
</comment>
<gene>
    <name evidence="1" type="ORF">RRG08_000777</name>
</gene>